<evidence type="ECO:0000256" key="2">
    <source>
        <dbReference type="ARBA" id="ARBA00022801"/>
    </source>
</evidence>
<dbReference type="Pfam" id="PF01844">
    <property type="entry name" value="HNH"/>
    <property type="match status" value="1"/>
</dbReference>
<dbReference type="GO" id="GO:0008270">
    <property type="term" value="F:zinc ion binding"/>
    <property type="evidence" value="ECO:0007669"/>
    <property type="project" value="InterPro"/>
</dbReference>
<comment type="caution">
    <text evidence="6">The sequence shown here is derived from an EMBL/GenBank/DDBJ whole genome shotgun (WGS) entry which is preliminary data.</text>
</comment>
<proteinExistence type="inferred from homology"/>
<keyword evidence="2" id="KW-0378">Hydrolase</keyword>
<evidence type="ECO:0000313" key="7">
    <source>
        <dbReference type="Proteomes" id="UP000234775"/>
    </source>
</evidence>
<accession>A0A2I1K7F5</accession>
<keyword evidence="1" id="KW-0540">Nuclease</keyword>
<gene>
    <name evidence="6" type="ORF">CYJ27_02545</name>
</gene>
<name>A0A2I1K7F5_9LACT</name>
<evidence type="ECO:0000256" key="4">
    <source>
        <dbReference type="ARBA" id="ARBA00040194"/>
    </source>
</evidence>
<dbReference type="PANTHER" id="PTHR41286:SF1">
    <property type="entry name" value="HNH NUCLEASE YAJD-RELATED"/>
    <property type="match status" value="1"/>
</dbReference>
<evidence type="ECO:0000256" key="1">
    <source>
        <dbReference type="ARBA" id="ARBA00022722"/>
    </source>
</evidence>
<dbReference type="GO" id="GO:0016787">
    <property type="term" value="F:hydrolase activity"/>
    <property type="evidence" value="ECO:0007669"/>
    <property type="project" value="UniProtKB-KW"/>
</dbReference>
<dbReference type="InterPro" id="IPR002711">
    <property type="entry name" value="HNH"/>
</dbReference>
<protein>
    <recommendedName>
        <fullName evidence="4">Putative HNH nuclease YajD</fullName>
    </recommendedName>
</protein>
<reference evidence="6 7" key="1">
    <citation type="submission" date="2017-12" db="EMBL/GenBank/DDBJ databases">
        <title>Phylogenetic diversity of female urinary microbiome.</title>
        <authorList>
            <person name="Thomas-White K."/>
            <person name="Wolfe A.J."/>
        </authorList>
    </citation>
    <scope>NUCLEOTIDE SEQUENCE [LARGE SCALE GENOMIC DNA]</scope>
    <source>
        <strain evidence="6 7">UMB0844</strain>
    </source>
</reference>
<dbReference type="GO" id="GO:0003676">
    <property type="term" value="F:nucleic acid binding"/>
    <property type="evidence" value="ECO:0007669"/>
    <property type="project" value="InterPro"/>
</dbReference>
<dbReference type="EMBL" id="PKGZ01000002">
    <property type="protein sequence ID" value="PKY91573.1"/>
    <property type="molecule type" value="Genomic_DNA"/>
</dbReference>
<organism evidence="6 7">
    <name type="scientific">Aerococcus christensenii</name>
    <dbReference type="NCBI Taxonomy" id="87541"/>
    <lineage>
        <taxon>Bacteria</taxon>
        <taxon>Bacillati</taxon>
        <taxon>Bacillota</taxon>
        <taxon>Bacilli</taxon>
        <taxon>Lactobacillales</taxon>
        <taxon>Aerococcaceae</taxon>
        <taxon>Aerococcus</taxon>
    </lineage>
</organism>
<dbReference type="SMART" id="SM00507">
    <property type="entry name" value="HNHc"/>
    <property type="match status" value="1"/>
</dbReference>
<evidence type="ECO:0000313" key="6">
    <source>
        <dbReference type="EMBL" id="PKY91573.1"/>
    </source>
</evidence>
<dbReference type="Proteomes" id="UP000234775">
    <property type="component" value="Unassembled WGS sequence"/>
</dbReference>
<sequence>MKKSRFKTPCTANGCKNLTYYGYCEDHKEYRKVYDRWRGSANKRGYDSKWRRYRISFLSSHPFCEECKKKGMITVATVVDHIIPHKGDKKLFWDTKNHQALCESCHNRKTATEDMGAWKA</sequence>
<feature type="domain" description="HNH nuclease" evidence="5">
    <location>
        <begin position="52"/>
        <end position="107"/>
    </location>
</feature>
<dbReference type="GO" id="GO:0005829">
    <property type="term" value="C:cytosol"/>
    <property type="evidence" value="ECO:0007669"/>
    <property type="project" value="TreeGrafter"/>
</dbReference>
<dbReference type="PANTHER" id="PTHR41286">
    <property type="entry name" value="HNH NUCLEASE YAJD-RELATED"/>
    <property type="match status" value="1"/>
</dbReference>
<dbReference type="RefSeq" id="WP_101659811.1">
    <property type="nucleotide sequence ID" value="NZ_PKGZ01000002.1"/>
</dbReference>
<dbReference type="InterPro" id="IPR003615">
    <property type="entry name" value="HNH_nuc"/>
</dbReference>
<evidence type="ECO:0000259" key="5">
    <source>
        <dbReference type="SMART" id="SM00507"/>
    </source>
</evidence>
<dbReference type="GO" id="GO:0004519">
    <property type="term" value="F:endonuclease activity"/>
    <property type="evidence" value="ECO:0007669"/>
    <property type="project" value="UniProtKB-KW"/>
</dbReference>
<evidence type="ECO:0000256" key="3">
    <source>
        <dbReference type="ARBA" id="ARBA00038412"/>
    </source>
</evidence>
<dbReference type="AlphaFoldDB" id="A0A2I1K7F5"/>
<keyword evidence="7" id="KW-1185">Reference proteome</keyword>
<dbReference type="CDD" id="cd00085">
    <property type="entry name" value="HNHc"/>
    <property type="match status" value="1"/>
</dbReference>
<keyword evidence="6" id="KW-0255">Endonuclease</keyword>
<dbReference type="Gene3D" id="1.10.30.50">
    <property type="match status" value="1"/>
</dbReference>
<comment type="similarity">
    <text evidence="3">Belongs to the HNH nuclease family.</text>
</comment>